<evidence type="ECO:0000259" key="3">
    <source>
        <dbReference type="PROSITE" id="PS50977"/>
    </source>
</evidence>
<gene>
    <name evidence="4" type="ORF">F7D14_01290</name>
</gene>
<feature type="domain" description="HTH tetR-type" evidence="3">
    <location>
        <begin position="21"/>
        <end position="81"/>
    </location>
</feature>
<evidence type="ECO:0000256" key="2">
    <source>
        <dbReference type="PROSITE-ProRule" id="PRU00335"/>
    </source>
</evidence>
<dbReference type="AlphaFoldDB" id="A0A6B8M1U0"/>
<keyword evidence="1 2" id="KW-0238">DNA-binding</keyword>
<keyword evidence="5" id="KW-1185">Reference proteome</keyword>
<dbReference type="GO" id="GO:0003677">
    <property type="term" value="F:DNA binding"/>
    <property type="evidence" value="ECO:0007669"/>
    <property type="project" value="UniProtKB-UniRule"/>
</dbReference>
<proteinExistence type="predicted"/>
<evidence type="ECO:0000313" key="4">
    <source>
        <dbReference type="EMBL" id="QGM96252.1"/>
    </source>
</evidence>
<dbReference type="InterPro" id="IPR001647">
    <property type="entry name" value="HTH_TetR"/>
</dbReference>
<dbReference type="KEGG" id="mpar:F7D14_01290"/>
<organism evidence="4 5">
    <name type="scientific">Methylocystis parvus</name>
    <dbReference type="NCBI Taxonomy" id="134"/>
    <lineage>
        <taxon>Bacteria</taxon>
        <taxon>Pseudomonadati</taxon>
        <taxon>Pseudomonadota</taxon>
        <taxon>Alphaproteobacteria</taxon>
        <taxon>Hyphomicrobiales</taxon>
        <taxon>Methylocystaceae</taxon>
        <taxon>Methylocystis</taxon>
    </lineage>
</organism>
<evidence type="ECO:0000313" key="5">
    <source>
        <dbReference type="Proteomes" id="UP000422569"/>
    </source>
</evidence>
<dbReference type="SUPFAM" id="SSF46689">
    <property type="entry name" value="Homeodomain-like"/>
    <property type="match status" value="1"/>
</dbReference>
<dbReference type="Pfam" id="PF00440">
    <property type="entry name" value="TetR_N"/>
    <property type="match status" value="1"/>
</dbReference>
<dbReference type="Gene3D" id="1.10.357.10">
    <property type="entry name" value="Tetracycline Repressor, domain 2"/>
    <property type="match status" value="1"/>
</dbReference>
<accession>A0A6B8M1U0</accession>
<feature type="DNA-binding region" description="H-T-H motif" evidence="2">
    <location>
        <begin position="44"/>
        <end position="63"/>
    </location>
</feature>
<dbReference type="InterPro" id="IPR009057">
    <property type="entry name" value="Homeodomain-like_sf"/>
</dbReference>
<reference evidence="4 5" key="1">
    <citation type="submission" date="2019-09" db="EMBL/GenBank/DDBJ databases">
        <title>Isolation and complete genome sequencing of Methylocystis species.</title>
        <authorList>
            <person name="Rumah B.L."/>
            <person name="Stead C.E."/>
            <person name="Stevens B.C."/>
            <person name="Minton N.P."/>
            <person name="Grosse-Honebrink A."/>
            <person name="Zhang Y."/>
        </authorList>
    </citation>
    <scope>NUCLEOTIDE SEQUENCE [LARGE SCALE GENOMIC DNA]</scope>
    <source>
        <strain evidence="4 5">BRCS2</strain>
    </source>
</reference>
<sequence>MKMDDQHKRAYRQVARAAATQDTENAIVIAFRELLNDRFYDEITLDDVAAAANTTRQTVIRRFGAKASLLAAFTQRIGDEIETLRASSPTDDVAGAVAVLVADYEATGDMVMRLLALEGRIPDIEPTLEIGRAGHRRWVETTFGPGLKSFGRAERADRLAQILVATDVWSWFLLRRTQKKSVAETKRLMTEMISRLLQD</sequence>
<dbReference type="PROSITE" id="PS50977">
    <property type="entry name" value="HTH_TETR_2"/>
    <property type="match status" value="1"/>
</dbReference>
<protein>
    <submittedName>
        <fullName evidence="4">TetR/AcrR family transcriptional regulator</fullName>
    </submittedName>
</protein>
<evidence type="ECO:0000256" key="1">
    <source>
        <dbReference type="ARBA" id="ARBA00023125"/>
    </source>
</evidence>
<dbReference type="EMBL" id="CP044331">
    <property type="protein sequence ID" value="QGM96252.1"/>
    <property type="molecule type" value="Genomic_DNA"/>
</dbReference>
<name>A0A6B8M1U0_9HYPH</name>
<dbReference type="Proteomes" id="UP000422569">
    <property type="component" value="Chromosome"/>
</dbReference>